<dbReference type="Proteomes" id="UP001181693">
    <property type="component" value="Unassembled WGS sequence"/>
</dbReference>
<feature type="domain" description="Peptidase S1" evidence="3">
    <location>
        <begin position="1"/>
        <end position="184"/>
    </location>
</feature>
<dbReference type="PANTHER" id="PTHR24257">
    <property type="entry name" value="CHYMOTRYPSIN-LIKE ELASTASE FAMILY MEMBER"/>
    <property type="match status" value="1"/>
</dbReference>
<keyword evidence="1" id="KW-1015">Disulfide bond</keyword>
<dbReference type="InterPro" id="IPR009003">
    <property type="entry name" value="Peptidase_S1_PA"/>
</dbReference>
<comment type="caution">
    <text evidence="4">The sequence shown here is derived from an EMBL/GenBank/DDBJ whole genome shotgun (WGS) entry which is preliminary data.</text>
</comment>
<protein>
    <recommendedName>
        <fullName evidence="3">Peptidase S1 domain-containing protein</fullName>
    </recommendedName>
</protein>
<dbReference type="Gene3D" id="2.40.10.10">
    <property type="entry name" value="Trypsin-like serine proteases"/>
    <property type="match status" value="2"/>
</dbReference>
<evidence type="ECO:0000313" key="5">
    <source>
        <dbReference type="Proteomes" id="UP001181693"/>
    </source>
</evidence>
<organism evidence="4 5">
    <name type="scientific">Pyxicephalus adspersus</name>
    <name type="common">African bullfrog</name>
    <dbReference type="NCBI Taxonomy" id="30357"/>
    <lineage>
        <taxon>Eukaryota</taxon>
        <taxon>Metazoa</taxon>
        <taxon>Chordata</taxon>
        <taxon>Craniata</taxon>
        <taxon>Vertebrata</taxon>
        <taxon>Euteleostomi</taxon>
        <taxon>Amphibia</taxon>
        <taxon>Batrachia</taxon>
        <taxon>Anura</taxon>
        <taxon>Neobatrachia</taxon>
        <taxon>Ranoidea</taxon>
        <taxon>Pyxicephalidae</taxon>
        <taxon>Pyxicephalinae</taxon>
        <taxon>Pyxicephalus</taxon>
    </lineage>
</organism>
<dbReference type="GO" id="GO:0005615">
    <property type="term" value="C:extracellular space"/>
    <property type="evidence" value="ECO:0007669"/>
    <property type="project" value="TreeGrafter"/>
</dbReference>
<dbReference type="EMBL" id="DYDO01004069">
    <property type="protein sequence ID" value="DBA13444.1"/>
    <property type="molecule type" value="Genomic_DNA"/>
</dbReference>
<accession>A0AAV2ZI44</accession>
<dbReference type="PROSITE" id="PS50240">
    <property type="entry name" value="TRYPSIN_DOM"/>
    <property type="match status" value="1"/>
</dbReference>
<evidence type="ECO:0000256" key="1">
    <source>
        <dbReference type="ARBA" id="ARBA00023157"/>
    </source>
</evidence>
<evidence type="ECO:0000313" key="4">
    <source>
        <dbReference type="EMBL" id="DBA13444.1"/>
    </source>
</evidence>
<dbReference type="InterPro" id="IPR001254">
    <property type="entry name" value="Trypsin_dom"/>
</dbReference>
<dbReference type="CDD" id="cd00190">
    <property type="entry name" value="Tryp_SPc"/>
    <property type="match status" value="1"/>
</dbReference>
<dbReference type="Pfam" id="PF00089">
    <property type="entry name" value="Trypsin"/>
    <property type="match status" value="1"/>
</dbReference>
<evidence type="ECO:0000259" key="3">
    <source>
        <dbReference type="PROSITE" id="PS50240"/>
    </source>
</evidence>
<feature type="non-terminal residue" evidence="4">
    <location>
        <position position="184"/>
    </location>
</feature>
<dbReference type="InterPro" id="IPR043504">
    <property type="entry name" value="Peptidase_S1_PA_chymotrypsin"/>
</dbReference>
<feature type="non-terminal residue" evidence="4">
    <location>
        <position position="1"/>
    </location>
</feature>
<keyword evidence="5" id="KW-1185">Reference proteome</keyword>
<evidence type="ECO:0000256" key="2">
    <source>
        <dbReference type="ARBA" id="ARBA00024195"/>
    </source>
</evidence>
<name>A0AAV2ZI44_PYXAD</name>
<reference evidence="4" key="1">
    <citation type="thesis" date="2020" institute="ProQuest LLC" country="789 East Eisenhower Parkway, Ann Arbor, MI, USA">
        <title>Comparative Genomics and Chromosome Evolution.</title>
        <authorList>
            <person name="Mudd A.B."/>
        </authorList>
    </citation>
    <scope>NUCLEOTIDE SEQUENCE</scope>
    <source>
        <strain evidence="4">1538</strain>
        <tissue evidence="4">Blood</tissue>
    </source>
</reference>
<sequence length="184" mass="20306">FRVVLGEHNRSVEEGGEQYFPINKEDIFLHPNWNTNCPDCGYDIALLLLSGDAALNDKVQLGCLPPAQRTLYNGQQCFVTGWGTLYTNGPQAAILQQAALPVVDYEHCSQPDWWGIYISPSLLCAGGYGQDACNRDSGGPLNCQAEDGRWYVDGIVSYGAAQCGTLKKPTVFTRLSLFNHWIDE</sequence>
<dbReference type="PANTHER" id="PTHR24257:SF22">
    <property type="entry name" value="CHYMOTRYPSIN-LIKE ELASTASE FAMILY MEMBER 3B"/>
    <property type="match status" value="1"/>
</dbReference>
<dbReference type="GO" id="GO:0006508">
    <property type="term" value="P:proteolysis"/>
    <property type="evidence" value="ECO:0007669"/>
    <property type="project" value="InterPro"/>
</dbReference>
<comment type="similarity">
    <text evidence="2">Belongs to the peptidase S1 family. CLIP subfamily.</text>
</comment>
<dbReference type="SMART" id="SM00020">
    <property type="entry name" value="Tryp_SPc"/>
    <property type="match status" value="1"/>
</dbReference>
<dbReference type="GO" id="GO:0004252">
    <property type="term" value="F:serine-type endopeptidase activity"/>
    <property type="evidence" value="ECO:0007669"/>
    <property type="project" value="InterPro"/>
</dbReference>
<dbReference type="FunFam" id="2.40.10.10:FF:000002">
    <property type="entry name" value="Transmembrane protease serine"/>
    <property type="match status" value="1"/>
</dbReference>
<dbReference type="InterPro" id="IPR050850">
    <property type="entry name" value="Peptidase_S1_Elastase_sf"/>
</dbReference>
<dbReference type="SUPFAM" id="SSF50494">
    <property type="entry name" value="Trypsin-like serine proteases"/>
    <property type="match status" value="1"/>
</dbReference>
<dbReference type="AlphaFoldDB" id="A0AAV2ZI44"/>
<proteinExistence type="inferred from homology"/>
<gene>
    <name evidence="4" type="ORF">GDO54_018577</name>
</gene>